<evidence type="ECO:0000256" key="3">
    <source>
        <dbReference type="ARBA" id="ARBA00022813"/>
    </source>
</evidence>
<evidence type="ECO:0000313" key="10">
    <source>
        <dbReference type="EMBL" id="HED11191.1"/>
    </source>
</evidence>
<keyword evidence="8" id="KW-0704">Schiff base</keyword>
<protein>
    <submittedName>
        <fullName evidence="10">Adenosylmethionine decarboxylase</fullName>
        <ecNumber evidence="10">4.1.1.50</ecNumber>
    </submittedName>
</protein>
<keyword evidence="9" id="KW-0670">Pyruvate</keyword>
<dbReference type="InterPro" id="IPR003826">
    <property type="entry name" value="AdoMetDC_fam_prok"/>
</dbReference>
<dbReference type="Gene3D" id="3.60.90.10">
    <property type="entry name" value="S-adenosylmethionine decarboxylase"/>
    <property type="match status" value="1"/>
</dbReference>
<dbReference type="GO" id="GO:0008295">
    <property type="term" value="P:spermidine biosynthetic process"/>
    <property type="evidence" value="ECO:0007669"/>
    <property type="project" value="UniProtKB-KW"/>
</dbReference>
<sequence>MLLELFDCPYAELNSLEDVRSRLLRITDEIGATRVNENFHHFSPQGISGVVIIAESHLTIHTWPEHGYAAVDLFTCDASIDYDLAERLLVGAFKAGRHERQTLARGQMTVVHPA</sequence>
<dbReference type="EMBL" id="DRLD01000305">
    <property type="protein sequence ID" value="HED11191.1"/>
    <property type="molecule type" value="Genomic_DNA"/>
</dbReference>
<comment type="cofactor">
    <cofactor evidence="1">
        <name>pyruvate</name>
        <dbReference type="ChEBI" id="CHEBI:15361"/>
    </cofactor>
</comment>
<keyword evidence="6" id="KW-0865">Zymogen</keyword>
<dbReference type="GO" id="GO:0005829">
    <property type="term" value="C:cytosol"/>
    <property type="evidence" value="ECO:0007669"/>
    <property type="project" value="TreeGrafter"/>
</dbReference>
<dbReference type="InterPro" id="IPR016067">
    <property type="entry name" value="S-AdoMet_deCO2ase_core"/>
</dbReference>
<dbReference type="GO" id="GO:0004014">
    <property type="term" value="F:adenosylmethionine decarboxylase activity"/>
    <property type="evidence" value="ECO:0007669"/>
    <property type="project" value="UniProtKB-EC"/>
</dbReference>
<keyword evidence="4" id="KW-0745">Spermidine biosynthesis</keyword>
<organism evidence="10">
    <name type="scientific">Caldithrix abyssi</name>
    <dbReference type="NCBI Taxonomy" id="187145"/>
    <lineage>
        <taxon>Bacteria</taxon>
        <taxon>Pseudomonadati</taxon>
        <taxon>Calditrichota</taxon>
        <taxon>Calditrichia</taxon>
        <taxon>Calditrichales</taxon>
        <taxon>Calditrichaceae</taxon>
        <taxon>Caldithrix</taxon>
    </lineage>
</organism>
<dbReference type="PANTHER" id="PTHR33866">
    <property type="entry name" value="S-ADENOSYLMETHIONINE DECARBOXYLASE PROENZYME"/>
    <property type="match status" value="1"/>
</dbReference>
<gene>
    <name evidence="10" type="primary">speD</name>
    <name evidence="10" type="ORF">ENJ10_10930</name>
</gene>
<dbReference type="EC" id="4.1.1.50" evidence="10"/>
<evidence type="ECO:0000256" key="7">
    <source>
        <dbReference type="ARBA" id="ARBA00023239"/>
    </source>
</evidence>
<evidence type="ECO:0000256" key="5">
    <source>
        <dbReference type="ARBA" id="ARBA00023115"/>
    </source>
</evidence>
<evidence type="ECO:0000256" key="4">
    <source>
        <dbReference type="ARBA" id="ARBA00023066"/>
    </source>
</evidence>
<dbReference type="Pfam" id="PF02675">
    <property type="entry name" value="AdoMet_dc"/>
    <property type="match status" value="1"/>
</dbReference>
<evidence type="ECO:0000256" key="9">
    <source>
        <dbReference type="ARBA" id="ARBA00023317"/>
    </source>
</evidence>
<name>A0A7V1PVP4_CALAY</name>
<keyword evidence="2" id="KW-0210">Decarboxylase</keyword>
<keyword evidence="5" id="KW-0620">Polyamine biosynthesis</keyword>
<evidence type="ECO:0000256" key="2">
    <source>
        <dbReference type="ARBA" id="ARBA00022793"/>
    </source>
</evidence>
<dbReference type="PANTHER" id="PTHR33866:SF2">
    <property type="entry name" value="S-ADENOSYLMETHIONINE DECARBOXYLASE PROENZYME"/>
    <property type="match status" value="1"/>
</dbReference>
<proteinExistence type="predicted"/>
<keyword evidence="3" id="KW-0068">Autocatalytic cleavage</keyword>
<keyword evidence="7 10" id="KW-0456">Lyase</keyword>
<dbReference type="NCBIfam" id="TIGR03330">
    <property type="entry name" value="SAM_DCase_Bsu"/>
    <property type="match status" value="1"/>
</dbReference>
<evidence type="ECO:0000256" key="8">
    <source>
        <dbReference type="ARBA" id="ARBA00023270"/>
    </source>
</evidence>
<reference evidence="10" key="1">
    <citation type="journal article" date="2020" name="mSystems">
        <title>Genome- and Community-Level Interaction Insights into Carbon Utilization and Element Cycling Functions of Hydrothermarchaeota in Hydrothermal Sediment.</title>
        <authorList>
            <person name="Zhou Z."/>
            <person name="Liu Y."/>
            <person name="Xu W."/>
            <person name="Pan J."/>
            <person name="Luo Z.H."/>
            <person name="Li M."/>
        </authorList>
    </citation>
    <scope>NUCLEOTIDE SEQUENCE [LARGE SCALE GENOMIC DNA]</scope>
    <source>
        <strain evidence="10">HyVt-456</strain>
    </source>
</reference>
<dbReference type="SUPFAM" id="SSF56276">
    <property type="entry name" value="S-adenosylmethionine decarboxylase"/>
    <property type="match status" value="1"/>
</dbReference>
<comment type="caution">
    <text evidence="10">The sequence shown here is derived from an EMBL/GenBank/DDBJ whole genome shotgun (WGS) entry which is preliminary data.</text>
</comment>
<evidence type="ECO:0000256" key="6">
    <source>
        <dbReference type="ARBA" id="ARBA00023145"/>
    </source>
</evidence>
<accession>A0A7V1PVP4</accession>
<dbReference type="Proteomes" id="UP000886005">
    <property type="component" value="Unassembled WGS sequence"/>
</dbReference>
<dbReference type="AlphaFoldDB" id="A0A7V1PVP4"/>
<dbReference type="InterPro" id="IPR017716">
    <property type="entry name" value="S-AdoMet_deCOase_pro-enz"/>
</dbReference>
<evidence type="ECO:0000256" key="1">
    <source>
        <dbReference type="ARBA" id="ARBA00001928"/>
    </source>
</evidence>